<organism evidence="2 3">
    <name type="scientific">Brachybacterium sacelli</name>
    <dbReference type="NCBI Taxonomy" id="173364"/>
    <lineage>
        <taxon>Bacteria</taxon>
        <taxon>Bacillati</taxon>
        <taxon>Actinomycetota</taxon>
        <taxon>Actinomycetes</taxon>
        <taxon>Micrococcales</taxon>
        <taxon>Dermabacteraceae</taxon>
        <taxon>Brachybacterium</taxon>
    </lineage>
</organism>
<keyword evidence="1" id="KW-0472">Membrane</keyword>
<accession>A0ABS4WYP4</accession>
<sequence>MAGKNAGLKRQLSLVSLVALAAGAVYFLGCLSAFRLRGTHPEWERPFRAPLGKAMFGLGMLVSAAITLVGVTLLPANAWPPIIAYLVIGALVPLAMRFYRARVDPDCTPIILGPEDVGTIEERENA</sequence>
<dbReference type="EMBL" id="JAGIOD010000001">
    <property type="protein sequence ID" value="MBP2381327.1"/>
    <property type="molecule type" value="Genomic_DNA"/>
</dbReference>
<gene>
    <name evidence="2" type="ORF">JOF43_001284</name>
</gene>
<dbReference type="Proteomes" id="UP001519290">
    <property type="component" value="Unassembled WGS sequence"/>
</dbReference>
<evidence type="ECO:0000313" key="2">
    <source>
        <dbReference type="EMBL" id="MBP2381327.1"/>
    </source>
</evidence>
<keyword evidence="1" id="KW-0812">Transmembrane</keyword>
<dbReference type="RefSeq" id="WP_209900388.1">
    <property type="nucleotide sequence ID" value="NZ_BAAAJW010000002.1"/>
</dbReference>
<name>A0ABS4WYP4_9MICO</name>
<proteinExistence type="predicted"/>
<protein>
    <submittedName>
        <fullName evidence="2">Amino acid transporter</fullName>
    </submittedName>
</protein>
<reference evidence="2 3" key="1">
    <citation type="submission" date="2021-03" db="EMBL/GenBank/DDBJ databases">
        <title>Sequencing the genomes of 1000 actinobacteria strains.</title>
        <authorList>
            <person name="Klenk H.-P."/>
        </authorList>
    </citation>
    <scope>NUCLEOTIDE SEQUENCE [LARGE SCALE GENOMIC DNA]</scope>
    <source>
        <strain evidence="2 3">DSM 14566</strain>
    </source>
</reference>
<keyword evidence="3" id="KW-1185">Reference proteome</keyword>
<evidence type="ECO:0000256" key="1">
    <source>
        <dbReference type="SAM" id="Phobius"/>
    </source>
</evidence>
<comment type="caution">
    <text evidence="2">The sequence shown here is derived from an EMBL/GenBank/DDBJ whole genome shotgun (WGS) entry which is preliminary data.</text>
</comment>
<feature type="transmembrane region" description="Helical" evidence="1">
    <location>
        <begin position="55"/>
        <end position="76"/>
    </location>
</feature>
<keyword evidence="1" id="KW-1133">Transmembrane helix</keyword>
<evidence type="ECO:0000313" key="3">
    <source>
        <dbReference type="Proteomes" id="UP001519290"/>
    </source>
</evidence>
<feature type="transmembrane region" description="Helical" evidence="1">
    <location>
        <begin position="12"/>
        <end position="34"/>
    </location>
</feature>
<feature type="transmembrane region" description="Helical" evidence="1">
    <location>
        <begin position="82"/>
        <end position="99"/>
    </location>
</feature>